<proteinExistence type="predicted"/>
<dbReference type="PANTHER" id="PTHR16515">
    <property type="entry name" value="PR DOMAIN ZINC FINGER PROTEIN"/>
    <property type="match status" value="1"/>
</dbReference>
<gene>
    <name evidence="9" type="ORF">B4U80_10805</name>
</gene>
<dbReference type="STRING" id="299467.A0A443SCS1"/>
<dbReference type="OrthoDB" id="6489409at2759"/>
<dbReference type="Pfam" id="PF07707">
    <property type="entry name" value="BACK"/>
    <property type="match status" value="1"/>
</dbReference>
<evidence type="ECO:0000256" key="1">
    <source>
        <dbReference type="ARBA" id="ARBA00004123"/>
    </source>
</evidence>
<keyword evidence="5" id="KW-0862">Zinc</keyword>
<keyword evidence="2" id="KW-0479">Metal-binding</keyword>
<dbReference type="VEuPathDB" id="VectorBase:LDEU006740"/>
<comment type="subcellular location">
    <subcellularLocation>
        <location evidence="1">Nucleus</location>
    </subcellularLocation>
</comment>
<organism evidence="9 10">
    <name type="scientific">Leptotrombidium deliense</name>
    <dbReference type="NCBI Taxonomy" id="299467"/>
    <lineage>
        <taxon>Eukaryota</taxon>
        <taxon>Metazoa</taxon>
        <taxon>Ecdysozoa</taxon>
        <taxon>Arthropoda</taxon>
        <taxon>Chelicerata</taxon>
        <taxon>Arachnida</taxon>
        <taxon>Acari</taxon>
        <taxon>Acariformes</taxon>
        <taxon>Trombidiformes</taxon>
        <taxon>Prostigmata</taxon>
        <taxon>Anystina</taxon>
        <taxon>Parasitengona</taxon>
        <taxon>Trombiculoidea</taxon>
        <taxon>Trombiculidae</taxon>
        <taxon>Leptotrombidium</taxon>
    </lineage>
</organism>
<dbReference type="Proteomes" id="UP000288716">
    <property type="component" value="Unassembled WGS sequence"/>
</dbReference>
<dbReference type="SUPFAM" id="SSF57667">
    <property type="entry name" value="beta-beta-alpha zinc fingers"/>
    <property type="match status" value="1"/>
</dbReference>
<evidence type="ECO:0000256" key="5">
    <source>
        <dbReference type="ARBA" id="ARBA00022833"/>
    </source>
</evidence>
<dbReference type="GO" id="GO:0010468">
    <property type="term" value="P:regulation of gene expression"/>
    <property type="evidence" value="ECO:0007669"/>
    <property type="project" value="TreeGrafter"/>
</dbReference>
<sequence>MEQSNFEFEINLNFSNVFAVIDFATKNGLQSTVEQCFRFLESNWFQFVADQFVFSRIPFKLVVDLILSLSPRITEVERFEFLLKWHNKNAKVSLTDLLRLVRWNHVTAGVYASNIRSLRVVTDEQYFEWHIAMKSSDFSYQNVVNILLHKYDSVSTDDNRPEKVNTAVIAKSNVRPVETEVKFIAYPFERQLEKCETACQTIAKPVFKKRYNCGYCKQEFLDEQRCLLHIKCYHENFEKHIEAPNCVAENAVDLEPIKSTVPIPVRLQRRKVRSVYNSEAANKEVVVEFINGVRQFKCKICNKAFTHGADRVRRHVTTVHLNLKPFGCEYCGVRFTQQTNLHEHYESVHIGVRCYDCDICSKLYKTKKQLKRHIFEVHKRGCVCFCEICGVSH</sequence>
<dbReference type="FunFam" id="3.30.160.60:FF:000100">
    <property type="entry name" value="Zinc finger 45-like"/>
    <property type="match status" value="1"/>
</dbReference>
<dbReference type="InterPro" id="IPR013087">
    <property type="entry name" value="Znf_C2H2_type"/>
</dbReference>
<keyword evidence="6" id="KW-0539">Nucleus</keyword>
<dbReference type="InterPro" id="IPR050331">
    <property type="entry name" value="Zinc_finger"/>
</dbReference>
<evidence type="ECO:0000313" key="10">
    <source>
        <dbReference type="Proteomes" id="UP000288716"/>
    </source>
</evidence>
<dbReference type="GO" id="GO:0008270">
    <property type="term" value="F:zinc ion binding"/>
    <property type="evidence" value="ECO:0007669"/>
    <property type="project" value="UniProtKB-KW"/>
</dbReference>
<keyword evidence="3" id="KW-0677">Repeat</keyword>
<dbReference type="PROSITE" id="PS00028">
    <property type="entry name" value="ZINC_FINGER_C2H2_1"/>
    <property type="match status" value="3"/>
</dbReference>
<keyword evidence="10" id="KW-1185">Reference proteome</keyword>
<dbReference type="PANTHER" id="PTHR16515:SF66">
    <property type="entry name" value="C2H2-TYPE DOMAIN-CONTAINING PROTEIN"/>
    <property type="match status" value="1"/>
</dbReference>
<evidence type="ECO:0000256" key="7">
    <source>
        <dbReference type="PROSITE-ProRule" id="PRU00042"/>
    </source>
</evidence>
<evidence type="ECO:0000313" key="9">
    <source>
        <dbReference type="EMBL" id="RWS25300.1"/>
    </source>
</evidence>
<dbReference type="SMART" id="SM00355">
    <property type="entry name" value="ZnF_C2H2"/>
    <property type="match status" value="4"/>
</dbReference>
<feature type="domain" description="C2H2-type" evidence="8">
    <location>
        <begin position="355"/>
        <end position="378"/>
    </location>
</feature>
<dbReference type="InterPro" id="IPR036236">
    <property type="entry name" value="Znf_C2H2_sf"/>
</dbReference>
<dbReference type="GO" id="GO:0005634">
    <property type="term" value="C:nucleus"/>
    <property type="evidence" value="ECO:0007669"/>
    <property type="project" value="UniProtKB-SubCell"/>
</dbReference>
<dbReference type="EMBL" id="NCKV01003859">
    <property type="protein sequence ID" value="RWS25300.1"/>
    <property type="molecule type" value="Genomic_DNA"/>
</dbReference>
<dbReference type="AlphaFoldDB" id="A0A443SCS1"/>
<feature type="domain" description="C2H2-type" evidence="8">
    <location>
        <begin position="296"/>
        <end position="325"/>
    </location>
</feature>
<feature type="domain" description="C2H2-type" evidence="8">
    <location>
        <begin position="326"/>
        <end position="354"/>
    </location>
</feature>
<evidence type="ECO:0000256" key="3">
    <source>
        <dbReference type="ARBA" id="ARBA00022737"/>
    </source>
</evidence>
<evidence type="ECO:0000259" key="8">
    <source>
        <dbReference type="PROSITE" id="PS50157"/>
    </source>
</evidence>
<dbReference type="InterPro" id="IPR011705">
    <property type="entry name" value="BACK"/>
</dbReference>
<evidence type="ECO:0000256" key="4">
    <source>
        <dbReference type="ARBA" id="ARBA00022771"/>
    </source>
</evidence>
<evidence type="ECO:0000256" key="2">
    <source>
        <dbReference type="ARBA" id="ARBA00022723"/>
    </source>
</evidence>
<accession>A0A443SCS1</accession>
<reference evidence="9 10" key="1">
    <citation type="journal article" date="2018" name="Gigascience">
        <title>Genomes of trombidid mites reveal novel predicted allergens and laterally-transferred genes associated with secondary metabolism.</title>
        <authorList>
            <person name="Dong X."/>
            <person name="Chaisiri K."/>
            <person name="Xia D."/>
            <person name="Armstrong S.D."/>
            <person name="Fang Y."/>
            <person name="Donnelly M.J."/>
            <person name="Kadowaki T."/>
            <person name="McGarry J.W."/>
            <person name="Darby A.C."/>
            <person name="Makepeace B.L."/>
        </authorList>
    </citation>
    <scope>NUCLEOTIDE SEQUENCE [LARGE SCALE GENOMIC DNA]</scope>
    <source>
        <strain evidence="9">UoL-UT</strain>
    </source>
</reference>
<name>A0A443SCS1_9ACAR</name>
<keyword evidence="4 7" id="KW-0863">Zinc-finger</keyword>
<dbReference type="PROSITE" id="PS50157">
    <property type="entry name" value="ZINC_FINGER_C2H2_2"/>
    <property type="match status" value="3"/>
</dbReference>
<dbReference type="Gene3D" id="1.25.40.420">
    <property type="match status" value="1"/>
</dbReference>
<dbReference type="Gene3D" id="3.30.160.60">
    <property type="entry name" value="Classic Zinc Finger"/>
    <property type="match status" value="1"/>
</dbReference>
<protein>
    <submittedName>
        <fullName evidence="9">Zinc finger protein-like protein</fullName>
    </submittedName>
</protein>
<evidence type="ECO:0000256" key="6">
    <source>
        <dbReference type="ARBA" id="ARBA00023242"/>
    </source>
</evidence>
<comment type="caution">
    <text evidence="9">The sequence shown here is derived from an EMBL/GenBank/DDBJ whole genome shotgun (WGS) entry which is preliminary data.</text>
</comment>